<evidence type="ECO:0000313" key="6">
    <source>
        <dbReference type="EMBL" id="MCD7471110.1"/>
    </source>
</evidence>
<dbReference type="SUPFAM" id="SSF52025">
    <property type="entry name" value="PA domain"/>
    <property type="match status" value="1"/>
</dbReference>
<dbReference type="Gene3D" id="3.50.30.30">
    <property type="match status" value="1"/>
</dbReference>
<gene>
    <name evidence="6" type="ORF">HAX54_011397</name>
</gene>
<feature type="domain" description="PA" evidence="5">
    <location>
        <begin position="92"/>
        <end position="168"/>
    </location>
</feature>
<name>A0ABS8THY2_DATST</name>
<keyword evidence="3" id="KW-1133">Transmembrane helix</keyword>
<feature type="transmembrane region" description="Helical" evidence="3">
    <location>
        <begin position="252"/>
        <end position="270"/>
    </location>
</feature>
<keyword evidence="7" id="KW-1185">Reference proteome</keyword>
<reference evidence="6 7" key="1">
    <citation type="journal article" date="2021" name="BMC Genomics">
        <title>Datura genome reveals duplications of psychoactive alkaloid biosynthetic genes and high mutation rate following tissue culture.</title>
        <authorList>
            <person name="Rajewski A."/>
            <person name="Carter-House D."/>
            <person name="Stajich J."/>
            <person name="Litt A."/>
        </authorList>
    </citation>
    <scope>NUCLEOTIDE SEQUENCE [LARGE SCALE GENOMIC DNA]</scope>
    <source>
        <strain evidence="6">AR-01</strain>
    </source>
</reference>
<feature type="chain" id="PRO_5045758525" description="PA domain-containing protein" evidence="4">
    <location>
        <begin position="28"/>
        <end position="352"/>
    </location>
</feature>
<evidence type="ECO:0000313" key="7">
    <source>
        <dbReference type="Proteomes" id="UP000823775"/>
    </source>
</evidence>
<feature type="non-terminal residue" evidence="6">
    <location>
        <position position="352"/>
    </location>
</feature>
<organism evidence="6 7">
    <name type="scientific">Datura stramonium</name>
    <name type="common">Jimsonweed</name>
    <name type="synonym">Common thornapple</name>
    <dbReference type="NCBI Taxonomy" id="4076"/>
    <lineage>
        <taxon>Eukaryota</taxon>
        <taxon>Viridiplantae</taxon>
        <taxon>Streptophyta</taxon>
        <taxon>Embryophyta</taxon>
        <taxon>Tracheophyta</taxon>
        <taxon>Spermatophyta</taxon>
        <taxon>Magnoliopsida</taxon>
        <taxon>eudicotyledons</taxon>
        <taxon>Gunneridae</taxon>
        <taxon>Pentapetalae</taxon>
        <taxon>asterids</taxon>
        <taxon>lamiids</taxon>
        <taxon>Solanales</taxon>
        <taxon>Solanaceae</taxon>
        <taxon>Solanoideae</taxon>
        <taxon>Datureae</taxon>
        <taxon>Datura</taxon>
    </lineage>
</organism>
<evidence type="ECO:0000256" key="1">
    <source>
        <dbReference type="ARBA" id="ARBA00022670"/>
    </source>
</evidence>
<dbReference type="Proteomes" id="UP000823775">
    <property type="component" value="Unassembled WGS sequence"/>
</dbReference>
<protein>
    <recommendedName>
        <fullName evidence="5">PA domain-containing protein</fullName>
    </recommendedName>
</protein>
<dbReference type="Pfam" id="PF02225">
    <property type="entry name" value="PA"/>
    <property type="match status" value="1"/>
</dbReference>
<dbReference type="EMBL" id="JACEIK010001645">
    <property type="protein sequence ID" value="MCD7471110.1"/>
    <property type="molecule type" value="Genomic_DNA"/>
</dbReference>
<dbReference type="PANTHER" id="PTHR12174">
    <property type="entry name" value="SIGNAL PEPTIDE PEPTIDASE"/>
    <property type="match status" value="1"/>
</dbReference>
<comment type="caution">
    <text evidence="6">The sequence shown here is derived from an EMBL/GenBank/DDBJ whole genome shotgun (WGS) entry which is preliminary data.</text>
</comment>
<dbReference type="InterPro" id="IPR046450">
    <property type="entry name" value="PA_dom_sf"/>
</dbReference>
<dbReference type="PANTHER" id="PTHR12174:SF90">
    <property type="entry name" value="SIGNAL PEPTIDE PEPTIDASE-LIKE 3"/>
    <property type="match status" value="1"/>
</dbReference>
<evidence type="ECO:0000256" key="4">
    <source>
        <dbReference type="SAM" id="SignalP"/>
    </source>
</evidence>
<dbReference type="Pfam" id="PF04258">
    <property type="entry name" value="Peptidase_A22B"/>
    <property type="match status" value="1"/>
</dbReference>
<accession>A0ABS8THY2</accession>
<keyword evidence="4" id="KW-0732">Signal</keyword>
<evidence type="ECO:0000259" key="5">
    <source>
        <dbReference type="Pfam" id="PF02225"/>
    </source>
</evidence>
<feature type="signal peptide" evidence="4">
    <location>
        <begin position="1"/>
        <end position="27"/>
    </location>
</feature>
<keyword evidence="3" id="KW-0812">Transmembrane</keyword>
<keyword evidence="2" id="KW-0325">Glycoprotein</keyword>
<keyword evidence="3" id="KW-0472">Membrane</keyword>
<feature type="transmembrane region" description="Helical" evidence="3">
    <location>
        <begin position="310"/>
        <end position="336"/>
    </location>
</feature>
<evidence type="ECO:0000256" key="2">
    <source>
        <dbReference type="ARBA" id="ARBA00023180"/>
    </source>
</evidence>
<feature type="transmembrane region" description="Helical" evidence="3">
    <location>
        <begin position="276"/>
        <end position="298"/>
    </location>
</feature>
<sequence length="352" mass="38018">MIMAFSWRLIGLCILSFLLLLSSTATGDNDISRDAPANASTSCNNPYRMVLLKLWIDGAEHESIGGLSAAFGSLLSTDTQSAPRLPATYTKPLNGCSSSAFKLSGSIALALRGQCDFLTKAANAQAGGAAGIVLINDQEDLLEIACPGNSTVSNITIPVVTISKAGGDVIDKYISAGRKVEILFYSPDRPVLDYSAMFLWLMAVGTIFCASFWSEFTTSKESSCYEQAPEVIAGGAREEDDKEILNITTKSAFIFVISASTFLLLLYFFMSSWFVWLLIILFSIGGVEGMHSCIVSLVSSKCKGCQRKMLNLPLLGEISILSLVVLIFCVAFAIFWATTRKASYSWIGQDIL</sequence>
<feature type="transmembrane region" description="Helical" evidence="3">
    <location>
        <begin position="194"/>
        <end position="213"/>
    </location>
</feature>
<keyword evidence="1" id="KW-0645">Protease</keyword>
<dbReference type="InterPro" id="IPR007369">
    <property type="entry name" value="Peptidase_A22B_SPP"/>
</dbReference>
<keyword evidence="1" id="KW-0378">Hydrolase</keyword>
<proteinExistence type="predicted"/>
<dbReference type="InterPro" id="IPR003137">
    <property type="entry name" value="PA_domain"/>
</dbReference>
<evidence type="ECO:0000256" key="3">
    <source>
        <dbReference type="SAM" id="Phobius"/>
    </source>
</evidence>